<dbReference type="InParanoid" id="K5WY57"/>
<evidence type="ECO:0000259" key="3">
    <source>
        <dbReference type="SMART" id="SM00385"/>
    </source>
</evidence>
<evidence type="ECO:0000256" key="1">
    <source>
        <dbReference type="RuleBase" id="RU000383"/>
    </source>
</evidence>
<organism evidence="4 5">
    <name type="scientific">Phanerochaete carnosa (strain HHB-10118-sp)</name>
    <name type="common">White-rot fungus</name>
    <name type="synonym">Peniophora carnosa</name>
    <dbReference type="NCBI Taxonomy" id="650164"/>
    <lineage>
        <taxon>Eukaryota</taxon>
        <taxon>Fungi</taxon>
        <taxon>Dikarya</taxon>
        <taxon>Basidiomycota</taxon>
        <taxon>Agaricomycotina</taxon>
        <taxon>Agaricomycetes</taxon>
        <taxon>Polyporales</taxon>
        <taxon>Phanerochaetaceae</taxon>
        <taxon>Phanerochaete</taxon>
    </lineage>
</organism>
<comment type="similarity">
    <text evidence="1">Belongs to the cyclin family.</text>
</comment>
<dbReference type="InterPro" id="IPR036915">
    <property type="entry name" value="Cyclin-like_sf"/>
</dbReference>
<dbReference type="GeneID" id="18920876"/>
<proteinExistence type="inferred from homology"/>
<dbReference type="FunCoup" id="K5WY57">
    <property type="interactions" value="504"/>
</dbReference>
<dbReference type="InterPro" id="IPR006671">
    <property type="entry name" value="Cyclin_N"/>
</dbReference>
<dbReference type="InterPro" id="IPR013763">
    <property type="entry name" value="Cyclin-like_dom"/>
</dbReference>
<feature type="domain" description="Cyclin-like" evidence="3">
    <location>
        <begin position="42"/>
        <end position="143"/>
    </location>
</feature>
<dbReference type="RefSeq" id="XP_007395747.1">
    <property type="nucleotide sequence ID" value="XM_007395685.1"/>
</dbReference>
<dbReference type="InterPro" id="IPR043198">
    <property type="entry name" value="Cyclin/Ssn8"/>
</dbReference>
<keyword evidence="2" id="KW-0472">Membrane</keyword>
<gene>
    <name evidence="4" type="ORF">PHACADRAFT_95048</name>
</gene>
<accession>K5WY57</accession>
<dbReference type="HOGENOM" id="CLU_022000_4_0_1"/>
<sequence length="311" mass="34599">MAATGISQWLFPVSAIVDSTPSRTTSSISVEKELYDRARGVEFLFRLGVTLVLPSSAMYTAATWFHRFYMRYSMEDYHRQDVAAACIFLATKTEECGRKLRDVAKVYCAKVYGRKNVDEFADDSKEVVESQAAILLTEEVLLEALCFDFIVPTPQSDLVDLFDAQPEAVDVEEYAWSIANDSYRTPLCVLYPSRIIAAACYILAQQYLDKPSGLSLAARIASPAPSASLPTPPSHKPSYPESARFAVDFFKFNEMELASLSEALTILLEFYAAQDTRGSVEWVTPIAGVSSLVFRAGNEPLTVHRLQPLIR</sequence>
<dbReference type="KEGG" id="pco:PHACADRAFT_95048"/>
<dbReference type="Pfam" id="PF00134">
    <property type="entry name" value="Cyclin_N"/>
    <property type="match status" value="1"/>
</dbReference>
<dbReference type="EMBL" id="JH930472">
    <property type="protein sequence ID" value="EKM55422.1"/>
    <property type="molecule type" value="Genomic_DNA"/>
</dbReference>
<dbReference type="GO" id="GO:0006357">
    <property type="term" value="P:regulation of transcription by RNA polymerase II"/>
    <property type="evidence" value="ECO:0007669"/>
    <property type="project" value="InterPro"/>
</dbReference>
<evidence type="ECO:0000256" key="2">
    <source>
        <dbReference type="SAM" id="Phobius"/>
    </source>
</evidence>
<dbReference type="OrthoDB" id="25002at2759"/>
<keyword evidence="2" id="KW-1133">Transmembrane helix</keyword>
<keyword evidence="2" id="KW-0812">Transmembrane</keyword>
<keyword evidence="5" id="KW-1185">Reference proteome</keyword>
<evidence type="ECO:0000313" key="5">
    <source>
        <dbReference type="Proteomes" id="UP000008370"/>
    </source>
</evidence>
<protein>
    <recommendedName>
        <fullName evidence="3">Cyclin-like domain-containing protein</fullName>
    </recommendedName>
</protein>
<dbReference type="Proteomes" id="UP000008370">
    <property type="component" value="Unassembled WGS sequence"/>
</dbReference>
<name>K5WY57_PHACS</name>
<dbReference type="STRING" id="650164.K5WY57"/>
<dbReference type="GO" id="GO:0016538">
    <property type="term" value="F:cyclin-dependent protein serine/threonine kinase regulator activity"/>
    <property type="evidence" value="ECO:0007669"/>
    <property type="project" value="InterPro"/>
</dbReference>
<evidence type="ECO:0000313" key="4">
    <source>
        <dbReference type="EMBL" id="EKM55422.1"/>
    </source>
</evidence>
<dbReference type="AlphaFoldDB" id="K5WY57"/>
<reference evidence="4 5" key="1">
    <citation type="journal article" date="2012" name="BMC Genomics">
        <title>Comparative genomics of the white-rot fungi, Phanerochaete carnosa and P. chrysosporium, to elucidate the genetic basis of the distinct wood types they colonize.</title>
        <authorList>
            <person name="Suzuki H."/>
            <person name="MacDonald J."/>
            <person name="Syed K."/>
            <person name="Salamov A."/>
            <person name="Hori C."/>
            <person name="Aerts A."/>
            <person name="Henrissat B."/>
            <person name="Wiebenga A."/>
            <person name="vanKuyk P.A."/>
            <person name="Barry K."/>
            <person name="Lindquist E."/>
            <person name="LaButti K."/>
            <person name="Lapidus A."/>
            <person name="Lucas S."/>
            <person name="Coutinho P."/>
            <person name="Gong Y."/>
            <person name="Samejima M."/>
            <person name="Mahadevan R."/>
            <person name="Abou-Zaid M."/>
            <person name="de Vries R.P."/>
            <person name="Igarashi K."/>
            <person name="Yadav J.S."/>
            <person name="Grigoriev I.V."/>
            <person name="Master E.R."/>
        </authorList>
    </citation>
    <scope>NUCLEOTIDE SEQUENCE [LARGE SCALE GENOMIC DNA]</scope>
    <source>
        <strain evidence="4 5">HHB-10118-sp</strain>
    </source>
</reference>
<dbReference type="Gene3D" id="1.10.472.10">
    <property type="entry name" value="Cyclin-like"/>
    <property type="match status" value="2"/>
</dbReference>
<keyword evidence="1" id="KW-0195">Cyclin</keyword>
<dbReference type="PANTHER" id="PTHR10026">
    <property type="entry name" value="CYCLIN"/>
    <property type="match status" value="1"/>
</dbReference>
<dbReference type="SMART" id="SM00385">
    <property type="entry name" value="CYCLIN"/>
    <property type="match status" value="2"/>
</dbReference>
<dbReference type="SUPFAM" id="SSF47954">
    <property type="entry name" value="Cyclin-like"/>
    <property type="match status" value="2"/>
</dbReference>
<feature type="transmembrane region" description="Helical" evidence="2">
    <location>
        <begin position="43"/>
        <end position="65"/>
    </location>
</feature>
<dbReference type="CDD" id="cd20546">
    <property type="entry name" value="CYCLIN_SpCG1C_ScCTK2-like_rpt2"/>
    <property type="match status" value="1"/>
</dbReference>
<feature type="domain" description="Cyclin-like" evidence="3">
    <location>
        <begin position="156"/>
        <end position="261"/>
    </location>
</feature>